<comment type="caution">
    <text evidence="2">The sequence shown here is derived from an EMBL/GenBank/DDBJ whole genome shotgun (WGS) entry which is preliminary data.</text>
</comment>
<dbReference type="AlphaFoldDB" id="A0A2N7VYM9"/>
<feature type="region of interest" description="Disordered" evidence="1">
    <location>
        <begin position="147"/>
        <end position="171"/>
    </location>
</feature>
<sequence length="248" mass="26592">MDKLNQLTVTQNDYKDANATHGWFGMFDMFSNKSDKQALIKQQTRLEDDITKHLFDIAAANERGQVSPTLLAQAQSVGRQLNGRLWQDQAGALDGAGSGSSLTQAAFARAIDDTHLQRALAQGNTPDVIPLSDTSSFMDQVRALDSKIESDSKTSQSGPTQADKDAAKAELAGPDRAQVSALYIEIDRQIGIRTPTGGISSPKIDALPDGDAQKAAYLKQSGDLASLVRPGGTLFHAAGLIDPFMFEE</sequence>
<dbReference type="RefSeq" id="WP_102610979.1">
    <property type="nucleotide sequence ID" value="NZ_CADIKD010000014.1"/>
</dbReference>
<protein>
    <submittedName>
        <fullName evidence="2">Uncharacterized protein</fullName>
    </submittedName>
</protein>
<name>A0A2N7VYM9_9BURK</name>
<dbReference type="EMBL" id="PNYB01000014">
    <property type="protein sequence ID" value="PMS22246.1"/>
    <property type="molecule type" value="Genomic_DNA"/>
</dbReference>
<keyword evidence="3" id="KW-1185">Reference proteome</keyword>
<evidence type="ECO:0000313" key="3">
    <source>
        <dbReference type="Proteomes" id="UP000235347"/>
    </source>
</evidence>
<reference evidence="2 3" key="1">
    <citation type="submission" date="2018-01" db="EMBL/GenBank/DDBJ databases">
        <title>Whole genome analyses suggest that Burkholderia sensu lato contains two further novel genera in the rhizoxinica-symbiotica group Mycetohabitans gen. nov., and Trinickia gen. nov.: implications for the evolution of diazotrophy and nodulation in the Burkholderiaceae.</title>
        <authorList>
            <person name="Estrada-de los Santos P."/>
            <person name="Palmer M."/>
            <person name="Chavez-Ramirez B."/>
            <person name="Beukes C."/>
            <person name="Steenkamp E.T."/>
            <person name="Hirsch A.M."/>
            <person name="Manyaka P."/>
            <person name="Maluk M."/>
            <person name="Lafos M."/>
            <person name="Crook M."/>
            <person name="Gross E."/>
            <person name="Simon M.F."/>
            <person name="Bueno dos Reis Junior F."/>
            <person name="Poole P.S."/>
            <person name="Venter S.N."/>
            <person name="James E.K."/>
        </authorList>
    </citation>
    <scope>NUCLEOTIDE SEQUENCE [LARGE SCALE GENOMIC DNA]</scope>
    <source>
        <strain evidence="2 3">GP25-8</strain>
    </source>
</reference>
<accession>A0A2N7VYM9</accession>
<evidence type="ECO:0000313" key="2">
    <source>
        <dbReference type="EMBL" id="PMS22246.1"/>
    </source>
</evidence>
<proteinExistence type="predicted"/>
<organism evidence="2 3">
    <name type="scientific">Trinickia soli</name>
    <dbReference type="NCBI Taxonomy" id="380675"/>
    <lineage>
        <taxon>Bacteria</taxon>
        <taxon>Pseudomonadati</taxon>
        <taxon>Pseudomonadota</taxon>
        <taxon>Betaproteobacteria</taxon>
        <taxon>Burkholderiales</taxon>
        <taxon>Burkholderiaceae</taxon>
        <taxon>Trinickia</taxon>
    </lineage>
</organism>
<evidence type="ECO:0000256" key="1">
    <source>
        <dbReference type="SAM" id="MobiDB-lite"/>
    </source>
</evidence>
<dbReference type="Proteomes" id="UP000235347">
    <property type="component" value="Unassembled WGS sequence"/>
</dbReference>
<gene>
    <name evidence="2" type="ORF">C0Z19_16810</name>
</gene>